<evidence type="ECO:0000259" key="10">
    <source>
        <dbReference type="Pfam" id="PF09179"/>
    </source>
</evidence>
<evidence type="ECO:0000256" key="1">
    <source>
        <dbReference type="ARBA" id="ARBA00022490"/>
    </source>
</evidence>
<accession>A0A921MCN3</accession>
<comment type="catalytic activity">
    <reaction evidence="6 7">
        <text>cytidine(34) in tRNA(Ile2) + L-lysine + ATP = lysidine(34) in tRNA(Ile2) + AMP + diphosphate + H(+)</text>
        <dbReference type="Rhea" id="RHEA:43744"/>
        <dbReference type="Rhea" id="RHEA-COMP:10625"/>
        <dbReference type="Rhea" id="RHEA-COMP:10670"/>
        <dbReference type="ChEBI" id="CHEBI:15378"/>
        <dbReference type="ChEBI" id="CHEBI:30616"/>
        <dbReference type="ChEBI" id="CHEBI:32551"/>
        <dbReference type="ChEBI" id="CHEBI:33019"/>
        <dbReference type="ChEBI" id="CHEBI:82748"/>
        <dbReference type="ChEBI" id="CHEBI:83665"/>
        <dbReference type="ChEBI" id="CHEBI:456215"/>
        <dbReference type="EC" id="6.3.4.19"/>
    </reaction>
</comment>
<comment type="domain">
    <text evidence="7">The N-terminal region contains the highly conserved SGGXDS motif, predicted to be a P-loop motif involved in ATP binding.</text>
</comment>
<dbReference type="InterPro" id="IPR015262">
    <property type="entry name" value="tRNA_Ile_lys_synt_subst-bd"/>
</dbReference>
<dbReference type="EMBL" id="DYUK01000082">
    <property type="protein sequence ID" value="HJG79553.1"/>
    <property type="molecule type" value="Genomic_DNA"/>
</dbReference>
<dbReference type="GO" id="GO:0005524">
    <property type="term" value="F:ATP binding"/>
    <property type="evidence" value="ECO:0007669"/>
    <property type="project" value="UniProtKB-UniRule"/>
</dbReference>
<dbReference type="GO" id="GO:0005737">
    <property type="term" value="C:cytoplasm"/>
    <property type="evidence" value="ECO:0007669"/>
    <property type="project" value="UniProtKB-SubCell"/>
</dbReference>
<keyword evidence="3 7" id="KW-0819">tRNA processing</keyword>
<feature type="domain" description="tRNA(Ile)-lysidine synthase substrate-binding" evidence="10">
    <location>
        <begin position="298"/>
        <end position="366"/>
    </location>
</feature>
<reference evidence="11" key="2">
    <citation type="submission" date="2021-09" db="EMBL/GenBank/DDBJ databases">
        <authorList>
            <person name="Gilroy R."/>
        </authorList>
    </citation>
    <scope>NUCLEOTIDE SEQUENCE</scope>
    <source>
        <strain evidence="11">ChiGjej5B5-7349</strain>
    </source>
</reference>
<feature type="domain" description="tRNA(Ile)-lysidine/2-thiocytidine synthase N-terminal" evidence="9">
    <location>
        <begin position="60"/>
        <end position="243"/>
    </location>
</feature>
<dbReference type="AlphaFoldDB" id="A0A921MCN3"/>
<feature type="region of interest" description="Disordered" evidence="8">
    <location>
        <begin position="26"/>
        <end position="49"/>
    </location>
</feature>
<comment type="function">
    <text evidence="7">Ligates lysine onto the cytidine present at position 34 of the AUA codon-specific tRNA(Ile) that contains the anticodon CAU, in an ATP-dependent manner. Cytidine is converted to lysidine, thus changing the amino acid specificity of the tRNA from methionine to isoleucine.</text>
</comment>
<dbReference type="CDD" id="cd01992">
    <property type="entry name" value="TilS_N"/>
    <property type="match status" value="1"/>
</dbReference>
<dbReference type="InterPro" id="IPR014729">
    <property type="entry name" value="Rossmann-like_a/b/a_fold"/>
</dbReference>
<sequence>MSADPARRPRLDPATARIRTALRAALQASRAVSRPASDPASQQDGSSLHDVAKEERAARLLVAVSGGADSLALAAAAAFLHSRGEARFLAVTVDHGLQEGSDAVARDTVAALDAMGLPARSVTADVDPEYPGGLEAAARTARYTALARAAATAGAAAVLTGHTQDDQAETVLLGLLRGSGARSLSGMAAQTRLDTDAGPLTVLRPLLGLTREQTRASVRAQDLTAWDDPMNEDPRFTRVRARRILRDLAESLGQDLRAGLARTADLLREDADHLDAEAGRAWTALIAEDRGETAPPSLPIASLVELGPAVAGRVVRTWLLARGVPASDLTADHVRDVGEVAAASGAEKREASVPGAGTVRRVRGMLVHRRD</sequence>
<comment type="similarity">
    <text evidence="7">Belongs to the tRNA(Ile)-lysidine synthase family.</text>
</comment>
<dbReference type="PANTHER" id="PTHR43033:SF1">
    <property type="entry name" value="TRNA(ILE)-LYSIDINE SYNTHASE-RELATED"/>
    <property type="match status" value="1"/>
</dbReference>
<keyword evidence="2 7" id="KW-0436">Ligase</keyword>
<evidence type="ECO:0000256" key="4">
    <source>
        <dbReference type="ARBA" id="ARBA00022741"/>
    </source>
</evidence>
<protein>
    <recommendedName>
        <fullName evidence="7">tRNA(Ile)-lysidine synthase</fullName>
        <ecNumber evidence="7">6.3.4.19</ecNumber>
    </recommendedName>
    <alternativeName>
        <fullName evidence="7">tRNA(Ile)-2-lysyl-cytidine synthase</fullName>
    </alternativeName>
    <alternativeName>
        <fullName evidence="7">tRNA(Ile)-lysidine synthetase</fullName>
    </alternativeName>
</protein>
<name>A0A921MCN3_9MICO</name>
<gene>
    <name evidence="7 11" type="primary">tilS</name>
    <name evidence="11" type="ORF">K8V08_03985</name>
</gene>
<evidence type="ECO:0000259" key="9">
    <source>
        <dbReference type="Pfam" id="PF01171"/>
    </source>
</evidence>
<reference evidence="11" key="1">
    <citation type="journal article" date="2021" name="PeerJ">
        <title>Extensive microbial diversity within the chicken gut microbiome revealed by metagenomics and culture.</title>
        <authorList>
            <person name="Gilroy R."/>
            <person name="Ravi A."/>
            <person name="Getino M."/>
            <person name="Pursley I."/>
            <person name="Horton D.L."/>
            <person name="Alikhan N.F."/>
            <person name="Baker D."/>
            <person name="Gharbi K."/>
            <person name="Hall N."/>
            <person name="Watson M."/>
            <person name="Adriaenssens E.M."/>
            <person name="Foster-Nyarko E."/>
            <person name="Jarju S."/>
            <person name="Secka A."/>
            <person name="Antonio M."/>
            <person name="Oren A."/>
            <person name="Chaudhuri R.R."/>
            <person name="La Ragione R."/>
            <person name="Hildebrand F."/>
            <person name="Pallen M.J."/>
        </authorList>
    </citation>
    <scope>NUCLEOTIDE SEQUENCE</scope>
    <source>
        <strain evidence="11">ChiGjej5B5-7349</strain>
    </source>
</reference>
<evidence type="ECO:0000256" key="2">
    <source>
        <dbReference type="ARBA" id="ARBA00022598"/>
    </source>
</evidence>
<comment type="subcellular location">
    <subcellularLocation>
        <location evidence="7">Cytoplasm</location>
    </subcellularLocation>
</comment>
<evidence type="ECO:0000256" key="3">
    <source>
        <dbReference type="ARBA" id="ARBA00022694"/>
    </source>
</evidence>
<evidence type="ECO:0000256" key="8">
    <source>
        <dbReference type="SAM" id="MobiDB-lite"/>
    </source>
</evidence>
<dbReference type="EC" id="6.3.4.19" evidence="7"/>
<evidence type="ECO:0000256" key="6">
    <source>
        <dbReference type="ARBA" id="ARBA00048539"/>
    </source>
</evidence>
<dbReference type="Proteomes" id="UP000784435">
    <property type="component" value="Unassembled WGS sequence"/>
</dbReference>
<dbReference type="Pfam" id="PF01171">
    <property type="entry name" value="ATP_bind_3"/>
    <property type="match status" value="1"/>
</dbReference>
<proteinExistence type="inferred from homology"/>
<dbReference type="PANTHER" id="PTHR43033">
    <property type="entry name" value="TRNA(ILE)-LYSIDINE SYNTHASE-RELATED"/>
    <property type="match status" value="1"/>
</dbReference>
<evidence type="ECO:0000256" key="5">
    <source>
        <dbReference type="ARBA" id="ARBA00022840"/>
    </source>
</evidence>
<dbReference type="HAMAP" id="MF_01161">
    <property type="entry name" value="tRNA_Ile_lys_synt"/>
    <property type="match status" value="1"/>
</dbReference>
<dbReference type="Gene3D" id="1.20.59.20">
    <property type="match status" value="1"/>
</dbReference>
<evidence type="ECO:0000256" key="7">
    <source>
        <dbReference type="HAMAP-Rule" id="MF_01161"/>
    </source>
</evidence>
<dbReference type="SUPFAM" id="SSF52402">
    <property type="entry name" value="Adenine nucleotide alpha hydrolases-like"/>
    <property type="match status" value="1"/>
</dbReference>
<keyword evidence="4 7" id="KW-0547">Nucleotide-binding</keyword>
<dbReference type="SUPFAM" id="SSF82829">
    <property type="entry name" value="MesJ substrate recognition domain-like"/>
    <property type="match status" value="1"/>
</dbReference>
<organism evidence="11 12">
    <name type="scientific">Brevibacterium senegalense</name>
    <dbReference type="NCBI Taxonomy" id="1033736"/>
    <lineage>
        <taxon>Bacteria</taxon>
        <taxon>Bacillati</taxon>
        <taxon>Actinomycetota</taxon>
        <taxon>Actinomycetes</taxon>
        <taxon>Micrococcales</taxon>
        <taxon>Brevibacteriaceae</taxon>
        <taxon>Brevibacterium</taxon>
    </lineage>
</organism>
<comment type="caution">
    <text evidence="11">The sequence shown here is derived from an EMBL/GenBank/DDBJ whole genome shotgun (WGS) entry which is preliminary data.</text>
</comment>
<evidence type="ECO:0000313" key="11">
    <source>
        <dbReference type="EMBL" id="HJG79553.1"/>
    </source>
</evidence>
<dbReference type="InterPro" id="IPR011063">
    <property type="entry name" value="TilS/TtcA_N"/>
</dbReference>
<dbReference type="InterPro" id="IPR012094">
    <property type="entry name" value="tRNA_Ile_lys_synt"/>
</dbReference>
<dbReference type="GO" id="GO:0006400">
    <property type="term" value="P:tRNA modification"/>
    <property type="evidence" value="ECO:0007669"/>
    <property type="project" value="UniProtKB-UniRule"/>
</dbReference>
<dbReference type="Pfam" id="PF09179">
    <property type="entry name" value="TilS"/>
    <property type="match status" value="1"/>
</dbReference>
<dbReference type="Gene3D" id="3.40.50.620">
    <property type="entry name" value="HUPs"/>
    <property type="match status" value="1"/>
</dbReference>
<dbReference type="NCBIfam" id="TIGR02432">
    <property type="entry name" value="lysidine_TilS_N"/>
    <property type="match status" value="1"/>
</dbReference>
<keyword evidence="1 7" id="KW-0963">Cytoplasm</keyword>
<dbReference type="InterPro" id="IPR012795">
    <property type="entry name" value="tRNA_Ile_lys_synt_N"/>
</dbReference>
<keyword evidence="5 7" id="KW-0067">ATP-binding</keyword>
<evidence type="ECO:0000313" key="12">
    <source>
        <dbReference type="Proteomes" id="UP000784435"/>
    </source>
</evidence>
<dbReference type="GO" id="GO:0032267">
    <property type="term" value="F:tRNA(Ile)-lysidine synthase activity"/>
    <property type="evidence" value="ECO:0007669"/>
    <property type="project" value="UniProtKB-EC"/>
</dbReference>
<feature type="binding site" evidence="7">
    <location>
        <begin position="65"/>
        <end position="70"/>
    </location>
    <ligand>
        <name>ATP</name>
        <dbReference type="ChEBI" id="CHEBI:30616"/>
    </ligand>
</feature>